<dbReference type="Proteomes" id="UP000318141">
    <property type="component" value="Unassembled WGS sequence"/>
</dbReference>
<dbReference type="PROSITE" id="PS00622">
    <property type="entry name" value="HTH_LUXR_1"/>
    <property type="match status" value="1"/>
</dbReference>
<dbReference type="InterPro" id="IPR001789">
    <property type="entry name" value="Sig_transdc_resp-reg_receiver"/>
</dbReference>
<dbReference type="InterPro" id="IPR000792">
    <property type="entry name" value="Tscrpt_reg_LuxR_C"/>
</dbReference>
<dbReference type="InterPro" id="IPR058245">
    <property type="entry name" value="NreC/VraR/RcsB-like_REC"/>
</dbReference>
<gene>
    <name evidence="8" type="ORF">L602_002700000340</name>
</gene>
<dbReference type="PROSITE" id="PS50043">
    <property type="entry name" value="HTH_LUXR_2"/>
    <property type="match status" value="1"/>
</dbReference>
<dbReference type="Gene3D" id="3.40.50.2300">
    <property type="match status" value="1"/>
</dbReference>
<dbReference type="SMART" id="SM00421">
    <property type="entry name" value="HTH_LUXR"/>
    <property type="match status" value="1"/>
</dbReference>
<dbReference type="SUPFAM" id="SSF52172">
    <property type="entry name" value="CheY-like"/>
    <property type="match status" value="1"/>
</dbReference>
<dbReference type="CDD" id="cd06170">
    <property type="entry name" value="LuxR_C_like"/>
    <property type="match status" value="1"/>
</dbReference>
<feature type="domain" description="HTH luxR-type" evidence="6">
    <location>
        <begin position="175"/>
        <end position="240"/>
    </location>
</feature>
<organism evidence="8 9">
    <name type="scientific">Cupriavidus gilardii J11</name>
    <dbReference type="NCBI Taxonomy" id="936133"/>
    <lineage>
        <taxon>Bacteria</taxon>
        <taxon>Pseudomonadati</taxon>
        <taxon>Pseudomonadota</taxon>
        <taxon>Betaproteobacteria</taxon>
        <taxon>Burkholderiales</taxon>
        <taxon>Burkholderiaceae</taxon>
        <taxon>Cupriavidus</taxon>
    </lineage>
</organism>
<dbReference type="PROSITE" id="PS50110">
    <property type="entry name" value="RESPONSE_REGULATORY"/>
    <property type="match status" value="1"/>
</dbReference>
<dbReference type="GO" id="GO:0003677">
    <property type="term" value="F:DNA binding"/>
    <property type="evidence" value="ECO:0007669"/>
    <property type="project" value="UniProtKB-KW"/>
</dbReference>
<evidence type="ECO:0000256" key="3">
    <source>
        <dbReference type="ARBA" id="ARBA00023125"/>
    </source>
</evidence>
<proteinExistence type="predicted"/>
<keyword evidence="1 5" id="KW-0597">Phosphoprotein</keyword>
<dbReference type="Pfam" id="PF00196">
    <property type="entry name" value="GerE"/>
    <property type="match status" value="1"/>
</dbReference>
<dbReference type="Pfam" id="PF00072">
    <property type="entry name" value="Response_reg"/>
    <property type="match status" value="1"/>
</dbReference>
<protein>
    <submittedName>
        <fullName evidence="8">LuxR family two component transcriptional regulator</fullName>
    </submittedName>
</protein>
<dbReference type="PANTHER" id="PTHR43214:SF41">
    <property type="entry name" value="NITRATE_NITRITE RESPONSE REGULATOR PROTEIN NARP"/>
    <property type="match status" value="1"/>
</dbReference>
<dbReference type="InterPro" id="IPR011006">
    <property type="entry name" value="CheY-like_superfamily"/>
</dbReference>
<dbReference type="GO" id="GO:0006355">
    <property type="term" value="P:regulation of DNA-templated transcription"/>
    <property type="evidence" value="ECO:0007669"/>
    <property type="project" value="InterPro"/>
</dbReference>
<reference evidence="8 9" key="1">
    <citation type="submission" date="2019-07" db="EMBL/GenBank/DDBJ databases">
        <title>Genome sequencing of lignin-degrading bacterial isolates.</title>
        <authorList>
            <person name="Gladden J."/>
        </authorList>
    </citation>
    <scope>NUCLEOTIDE SEQUENCE [LARGE SCALE GENOMIC DNA]</scope>
    <source>
        <strain evidence="8 9">J11</strain>
    </source>
</reference>
<evidence type="ECO:0000259" key="7">
    <source>
        <dbReference type="PROSITE" id="PS50110"/>
    </source>
</evidence>
<accession>A0A562BIK5</accession>
<dbReference type="PRINTS" id="PR00038">
    <property type="entry name" value="HTHLUXR"/>
</dbReference>
<keyword evidence="9" id="KW-1185">Reference proteome</keyword>
<keyword evidence="2" id="KW-0805">Transcription regulation</keyword>
<evidence type="ECO:0000313" key="8">
    <source>
        <dbReference type="EMBL" id="TWG84942.1"/>
    </source>
</evidence>
<sequence length="244" mass="26399">MTIQTLTNLAALPQPAYVDRPSPTAGKPVLRIVLVDDHAVMREGLKSLLGRDPAVSVIGEAGDGHAAVQVCMQLRPDIVLMDLQLPSLDGVDAIATIRRRWPCTRVVVLSGMPSESRAAEAMRAGAQAYVLKRSGVDRLMSALYAVRVNRSYIDPAIRLSHAGPIALPCPVDTATQVAVAGLTPRERQVLKLIAEGLTNKRIAGRLSISLKTVETHRMNLMRKLDAHNAAELSTWARRLGLIDV</sequence>
<dbReference type="PANTHER" id="PTHR43214">
    <property type="entry name" value="TWO-COMPONENT RESPONSE REGULATOR"/>
    <property type="match status" value="1"/>
</dbReference>
<evidence type="ECO:0000256" key="1">
    <source>
        <dbReference type="ARBA" id="ARBA00022553"/>
    </source>
</evidence>
<evidence type="ECO:0000256" key="2">
    <source>
        <dbReference type="ARBA" id="ARBA00023015"/>
    </source>
</evidence>
<comment type="caution">
    <text evidence="8">The sequence shown here is derived from an EMBL/GenBank/DDBJ whole genome shotgun (WGS) entry which is preliminary data.</text>
</comment>
<dbReference type="GO" id="GO:0000160">
    <property type="term" value="P:phosphorelay signal transduction system"/>
    <property type="evidence" value="ECO:0007669"/>
    <property type="project" value="InterPro"/>
</dbReference>
<dbReference type="EMBL" id="VLJN01000020">
    <property type="protein sequence ID" value="TWG84942.1"/>
    <property type="molecule type" value="Genomic_DNA"/>
</dbReference>
<keyword evidence="3" id="KW-0238">DNA-binding</keyword>
<evidence type="ECO:0000256" key="5">
    <source>
        <dbReference type="PROSITE-ProRule" id="PRU00169"/>
    </source>
</evidence>
<dbReference type="OrthoDB" id="9816469at2"/>
<feature type="domain" description="Response regulatory" evidence="7">
    <location>
        <begin position="31"/>
        <end position="147"/>
    </location>
</feature>
<keyword evidence="4" id="KW-0804">Transcription</keyword>
<dbReference type="SMART" id="SM00448">
    <property type="entry name" value="REC"/>
    <property type="match status" value="1"/>
</dbReference>
<dbReference type="InterPro" id="IPR039420">
    <property type="entry name" value="WalR-like"/>
</dbReference>
<evidence type="ECO:0000313" key="9">
    <source>
        <dbReference type="Proteomes" id="UP000318141"/>
    </source>
</evidence>
<dbReference type="CDD" id="cd17535">
    <property type="entry name" value="REC_NarL-like"/>
    <property type="match status" value="1"/>
</dbReference>
<name>A0A562BIK5_9BURK</name>
<evidence type="ECO:0000256" key="4">
    <source>
        <dbReference type="ARBA" id="ARBA00023163"/>
    </source>
</evidence>
<feature type="modified residue" description="4-aspartylphosphate" evidence="5">
    <location>
        <position position="82"/>
    </location>
</feature>
<dbReference type="AlphaFoldDB" id="A0A562BIK5"/>
<evidence type="ECO:0000259" key="6">
    <source>
        <dbReference type="PROSITE" id="PS50043"/>
    </source>
</evidence>